<dbReference type="Pfam" id="PF00009">
    <property type="entry name" value="GTP_EFTU"/>
    <property type="match status" value="1"/>
</dbReference>
<feature type="compositionally biased region" description="Basic and acidic residues" evidence="6">
    <location>
        <begin position="1318"/>
        <end position="1330"/>
    </location>
</feature>
<dbReference type="InterPro" id="IPR054696">
    <property type="entry name" value="GTP-eEF1A_C"/>
</dbReference>
<comment type="similarity">
    <text evidence="2">Belongs to the TRAFAC class translation factor GTPase superfamily. Classic translation factor GTPase family. EF-Tu/EF-1A subfamily.</text>
</comment>
<dbReference type="Pfam" id="PF22594">
    <property type="entry name" value="GTP-eEF1A_C"/>
    <property type="match status" value="1"/>
</dbReference>
<dbReference type="InterPro" id="IPR009000">
    <property type="entry name" value="Transl_B-barrel_sf"/>
</dbReference>
<dbReference type="Proteomes" id="UP000282087">
    <property type="component" value="Unassembled WGS sequence"/>
</dbReference>
<comment type="subcellular location">
    <subcellularLocation>
        <location evidence="1">Cytoplasm</location>
    </subcellularLocation>
</comment>
<dbReference type="InterPro" id="IPR000795">
    <property type="entry name" value="T_Tr_GTP-bd_dom"/>
</dbReference>
<feature type="compositionally biased region" description="Low complexity" evidence="6">
    <location>
        <begin position="1454"/>
        <end position="1463"/>
    </location>
</feature>
<evidence type="ECO:0000256" key="6">
    <source>
        <dbReference type="SAM" id="MobiDB-lite"/>
    </source>
</evidence>
<dbReference type="InterPro" id="IPR009001">
    <property type="entry name" value="Transl_elong_EF1A/Init_IF2_C"/>
</dbReference>
<keyword evidence="5" id="KW-0342">GTP-binding</keyword>
<feature type="compositionally biased region" description="Basic and acidic residues" evidence="6">
    <location>
        <begin position="606"/>
        <end position="627"/>
    </location>
</feature>
<reference evidence="8 9" key="1">
    <citation type="submission" date="2018-06" db="EMBL/GenBank/DDBJ databases">
        <title>Comparative genomics of downy mildews reveals potential adaptations to biotrophy.</title>
        <authorList>
            <person name="Fletcher K."/>
            <person name="Klosterman S.J."/>
            <person name="Derevnina L."/>
            <person name="Martin F."/>
            <person name="Koike S."/>
            <person name="Reyes Chin-Wo S."/>
            <person name="Mou B."/>
            <person name="Michelmore R."/>
        </authorList>
    </citation>
    <scope>NUCLEOTIDE SEQUENCE [LARGE SCALE GENOMIC DNA]</scope>
    <source>
        <strain evidence="8 9">R14</strain>
    </source>
</reference>
<dbReference type="PANTHER" id="PTHR23115">
    <property type="entry name" value="TRANSLATION FACTOR"/>
    <property type="match status" value="1"/>
</dbReference>
<evidence type="ECO:0000313" key="9">
    <source>
        <dbReference type="Proteomes" id="UP000282087"/>
    </source>
</evidence>
<organism evidence="8 9">
    <name type="scientific">Peronospora effusa</name>
    <dbReference type="NCBI Taxonomy" id="542832"/>
    <lineage>
        <taxon>Eukaryota</taxon>
        <taxon>Sar</taxon>
        <taxon>Stramenopiles</taxon>
        <taxon>Oomycota</taxon>
        <taxon>Peronosporomycetes</taxon>
        <taxon>Peronosporales</taxon>
        <taxon>Peronosporaceae</taxon>
        <taxon>Peronospora</taxon>
    </lineage>
</organism>
<dbReference type="Gene3D" id="1.20.120.20">
    <property type="entry name" value="Apolipoprotein"/>
    <property type="match status" value="1"/>
</dbReference>
<keyword evidence="3" id="KW-0963">Cytoplasm</keyword>
<evidence type="ECO:0000256" key="4">
    <source>
        <dbReference type="ARBA" id="ARBA00022741"/>
    </source>
</evidence>
<dbReference type="SUPFAM" id="SSF58113">
    <property type="entry name" value="Apolipoprotein A-I"/>
    <property type="match status" value="2"/>
</dbReference>
<dbReference type="FunFam" id="2.40.30.10:FF:000020">
    <property type="entry name" value="Translation elongation factor EF-1"/>
    <property type="match status" value="1"/>
</dbReference>
<dbReference type="CDD" id="cd04089">
    <property type="entry name" value="eRF3_II"/>
    <property type="match status" value="1"/>
</dbReference>
<dbReference type="SUPFAM" id="SSF52540">
    <property type="entry name" value="P-loop containing nucleoside triphosphate hydrolases"/>
    <property type="match status" value="1"/>
</dbReference>
<dbReference type="GO" id="GO:0003924">
    <property type="term" value="F:GTPase activity"/>
    <property type="evidence" value="ECO:0007669"/>
    <property type="project" value="InterPro"/>
</dbReference>
<keyword evidence="4" id="KW-0547">Nucleotide-binding</keyword>
<dbReference type="PROSITE" id="PS51722">
    <property type="entry name" value="G_TR_2"/>
    <property type="match status" value="1"/>
</dbReference>
<evidence type="ECO:0000313" key="8">
    <source>
        <dbReference type="EMBL" id="RMX68622.1"/>
    </source>
</evidence>
<gene>
    <name evidence="8" type="ORF">DD238_002921</name>
</gene>
<dbReference type="Gene3D" id="3.40.50.300">
    <property type="entry name" value="P-loop containing nucleotide triphosphate hydrolases"/>
    <property type="match status" value="1"/>
</dbReference>
<dbReference type="InterPro" id="IPR031157">
    <property type="entry name" value="G_TR_CS"/>
</dbReference>
<comment type="caution">
    <text evidence="8">The sequence shown here is derived from an EMBL/GenBank/DDBJ whole genome shotgun (WGS) entry which is preliminary data.</text>
</comment>
<dbReference type="CDD" id="cd03704">
    <property type="entry name" value="eRF3_C_III"/>
    <property type="match status" value="1"/>
</dbReference>
<dbReference type="PROSITE" id="PS00301">
    <property type="entry name" value="G_TR_1"/>
    <property type="match status" value="1"/>
</dbReference>
<accession>A0A3M6VQN9</accession>
<feature type="compositionally biased region" description="Acidic residues" evidence="6">
    <location>
        <begin position="628"/>
        <end position="646"/>
    </location>
</feature>
<dbReference type="FunFam" id="3.40.50.300:FF:001202">
    <property type="entry name" value="Translation elongation factor EF-1 subunit alpha"/>
    <property type="match status" value="1"/>
</dbReference>
<evidence type="ECO:0000256" key="5">
    <source>
        <dbReference type="ARBA" id="ARBA00023134"/>
    </source>
</evidence>
<dbReference type="GO" id="GO:0005737">
    <property type="term" value="C:cytoplasm"/>
    <property type="evidence" value="ECO:0007669"/>
    <property type="project" value="UniProtKB-SubCell"/>
</dbReference>
<dbReference type="Gene3D" id="1.20.5.1230">
    <property type="entry name" value="Apolipoprotein A-I"/>
    <property type="match status" value="1"/>
</dbReference>
<feature type="domain" description="Tr-type G" evidence="7">
    <location>
        <begin position="650"/>
        <end position="877"/>
    </location>
</feature>
<sequence>MGITDHTTTSSTSNTAQQEYSKLQELMKSGATEASTYLESLKNKFADYDKTSNKSATESATSYFQAAMDRASDLVEQLKNASEDVRTDGNNVSDSAVESAKHTMDQANAALDDLGKSAQSYDQRMRDSINSNVDNAKENGSSTMESWKDSITSLVNSTRESTFHGFEALQNQLLATQKSMAEHASAAAESVSNVASDASEKIKPADPNPSLMDRASGAISSSVDYVTSTFQGSNSIATDVDDAIERVVDHFESSNLALRLDVLRALSAQAQLAFETTRVRERLGHHPVSMDLIEGITSQSPVYKTLAEKLTVDSCSCNYDVKRNVVMTTNVRWTLGSQKVTKKCKTSVAMIAMKTEEKRSMITKYRYERVRQEKEKEEEEETLIKFSVIVAFGDDDATPRELLYFEMACEYPYPKSYYEDQHRLSSNDMEEESDGKESKKEREEECDQEQGDGETFGEELRECRFNNEVLGDMIEWMGAGKEELDPVDVIGFFMALPVHEDEWLVDERVCEILFQGGMGADSSDEEKKTLSAGAKEFSFNPGAVTWTPPPPAPAPARAFDVAMPVPKKGGAAVLGTNAAVSTPDATAATLPVTQLEEKVEKLVVQEQEEKEKEEEKKEVKKEEKRVEEEQEEEEEEEVFEEEEVGDEDPREHLNVVLIGHVDAGKSTLSGNLLYLMDMVDKRTIERYEREAKQRNRDSWFLAYIMDTGEEERTKGITVEVGRAHFETENRRFTILDAPGHKNYVPNMIQGASQADVGLLVISARKGEFETGFERGGQTREHAMLAKTLGINKLVVVINKMDEANWGQERFDECVNKLRPFLRTCGFAVKRDVAFIPVSGLHGDNVKVRLDKAKAPWYDGDSLIDFMDKMHIANRNPDGALRVPILDRYSERGTIALGKVESGILKTGQKVVLMPTSTSAVVNQVYINELPVRTAKPGENVTIRLSSGMDEVQKGFVLCGVKEEIQPRAIHGFAAQIALVDTLEHRPLLTAGYKCILHIHTIAQECVVAKLLRPIDPKTGKPVKKHVAFIKQGQAVVCRIEVDQSITIETFANMPQLGRLTLRDEGKTIAIGKKLQEQIQKGTEETKTYLASLKEKLAEYDAQYNVSETASSYLQAAIERTHKSVDELKELGETLKEKSKNTSAPVVDVAKASFNKVQSALDGLKERGRSYDDQFRASVTSSVDSVKGGVSSVSTSIEYIVEATRERSSSSFEQLKETLFSAGYGAYVVAGSVVGKAEELDGHYGVVDTVSGVVSAVAGKVTDLDRALGVSATAMKVDEKVTGGIGTDLLNKGVVFVNNSMEYVTGALQQAKMAATEESNEKAPKTIDDATPKTIGDATPKTLKNASEDVRTDGNNVSDSAVESAKHTMDQANAALDDLGKSAQSYDQRMRDSINSNVDNAKENGSSTMESWKDSITSLVNSTRESTFHGFEALQNQLLATQKSMADHASAAAESVSNVASNASEKIKPADPNPSLMDRASGAISSSVDYVTSTFQGSK</sequence>
<dbReference type="InterPro" id="IPR050100">
    <property type="entry name" value="TRAFAC_GTPase_members"/>
</dbReference>
<feature type="region of interest" description="Disordered" evidence="6">
    <location>
        <begin position="1454"/>
        <end position="1480"/>
    </location>
</feature>
<dbReference type="Pfam" id="PF03144">
    <property type="entry name" value="GTP_EFTU_D2"/>
    <property type="match status" value="1"/>
</dbReference>
<keyword evidence="9" id="KW-1185">Reference proteome</keyword>
<dbReference type="CDD" id="cd01883">
    <property type="entry name" value="EF1_alpha"/>
    <property type="match status" value="1"/>
</dbReference>
<feature type="region of interest" description="Disordered" evidence="6">
    <location>
        <begin position="606"/>
        <end position="650"/>
    </location>
</feature>
<dbReference type="EMBL" id="QLLG01000061">
    <property type="protein sequence ID" value="RMX68622.1"/>
    <property type="molecule type" value="Genomic_DNA"/>
</dbReference>
<dbReference type="VEuPathDB" id="FungiDB:DD237_003054"/>
<dbReference type="SUPFAM" id="SSF50447">
    <property type="entry name" value="Translation proteins"/>
    <property type="match status" value="1"/>
</dbReference>
<proteinExistence type="inferred from homology"/>
<protein>
    <recommendedName>
        <fullName evidence="7">Tr-type G domain-containing protein</fullName>
    </recommendedName>
</protein>
<dbReference type="SUPFAM" id="SSF50465">
    <property type="entry name" value="EF-Tu/eEF-1alpha/eIF2-gamma C-terminal domain"/>
    <property type="match status" value="1"/>
</dbReference>
<feature type="region of interest" description="Disordered" evidence="6">
    <location>
        <begin position="421"/>
        <end position="459"/>
    </location>
</feature>
<evidence type="ECO:0000256" key="3">
    <source>
        <dbReference type="ARBA" id="ARBA00022490"/>
    </source>
</evidence>
<feature type="compositionally biased region" description="Acidic residues" evidence="6">
    <location>
        <begin position="444"/>
        <end position="457"/>
    </location>
</feature>
<evidence type="ECO:0000259" key="7">
    <source>
        <dbReference type="PROSITE" id="PS51722"/>
    </source>
</evidence>
<dbReference type="VEuPathDB" id="FungiDB:DD237_003056"/>
<evidence type="ECO:0000256" key="1">
    <source>
        <dbReference type="ARBA" id="ARBA00004496"/>
    </source>
</evidence>
<dbReference type="STRING" id="542832.A0A3M6VQN9"/>
<feature type="region of interest" description="Disordered" evidence="6">
    <location>
        <begin position="1315"/>
        <end position="1340"/>
    </location>
</feature>
<name>A0A3M6VQN9_9STRA</name>
<dbReference type="GO" id="GO:0005525">
    <property type="term" value="F:GTP binding"/>
    <property type="evidence" value="ECO:0007669"/>
    <property type="project" value="UniProtKB-KW"/>
</dbReference>
<dbReference type="PRINTS" id="PR00315">
    <property type="entry name" value="ELONGATNFCT"/>
</dbReference>
<dbReference type="InterPro" id="IPR027417">
    <property type="entry name" value="P-loop_NTPase"/>
</dbReference>
<dbReference type="Gene3D" id="2.40.30.10">
    <property type="entry name" value="Translation factors"/>
    <property type="match status" value="2"/>
</dbReference>
<evidence type="ECO:0000256" key="2">
    <source>
        <dbReference type="ARBA" id="ARBA00007249"/>
    </source>
</evidence>
<dbReference type="VEuPathDB" id="FungiDB:DD237_003060"/>
<dbReference type="InterPro" id="IPR004161">
    <property type="entry name" value="EFTu-like_2"/>
</dbReference>